<feature type="transmembrane region" description="Helical" evidence="5">
    <location>
        <begin position="410"/>
        <end position="429"/>
    </location>
</feature>
<evidence type="ECO:0000259" key="7">
    <source>
        <dbReference type="Pfam" id="PF11846"/>
    </source>
</evidence>
<feature type="domain" description="Virulence factor membrane-bound polymerase C-terminal" evidence="7">
    <location>
        <begin position="364"/>
        <end position="524"/>
    </location>
</feature>
<evidence type="ECO:0000256" key="4">
    <source>
        <dbReference type="ARBA" id="ARBA00023136"/>
    </source>
</evidence>
<organism evidence="8 9">
    <name type="scientific">Variovorax paradoxus</name>
    <dbReference type="NCBI Taxonomy" id="34073"/>
    <lineage>
        <taxon>Bacteria</taxon>
        <taxon>Pseudomonadati</taxon>
        <taxon>Pseudomonadota</taxon>
        <taxon>Betaproteobacteria</taxon>
        <taxon>Burkholderiales</taxon>
        <taxon>Comamonadaceae</taxon>
        <taxon>Variovorax</taxon>
    </lineage>
</organism>
<protein>
    <submittedName>
        <fullName evidence="8">Uncharacterized protein</fullName>
    </submittedName>
</protein>
<feature type="transmembrane region" description="Helical" evidence="5">
    <location>
        <begin position="325"/>
        <end position="344"/>
    </location>
</feature>
<dbReference type="InterPro" id="IPR051533">
    <property type="entry name" value="WaaL-like"/>
</dbReference>
<dbReference type="Proteomes" id="UP000326780">
    <property type="component" value="Chromosome"/>
</dbReference>
<dbReference type="RefSeq" id="WP_153281483.1">
    <property type="nucleotide sequence ID" value="NZ_CP045644.1"/>
</dbReference>
<evidence type="ECO:0000256" key="3">
    <source>
        <dbReference type="ARBA" id="ARBA00022989"/>
    </source>
</evidence>
<dbReference type="Pfam" id="PF04932">
    <property type="entry name" value="Wzy_C"/>
    <property type="match status" value="1"/>
</dbReference>
<dbReference type="Pfam" id="PF11846">
    <property type="entry name" value="Wzy_C_2"/>
    <property type="match status" value="1"/>
</dbReference>
<comment type="subcellular location">
    <subcellularLocation>
        <location evidence="1">Membrane</location>
        <topology evidence="1">Multi-pass membrane protein</topology>
    </subcellularLocation>
</comment>
<evidence type="ECO:0000256" key="1">
    <source>
        <dbReference type="ARBA" id="ARBA00004141"/>
    </source>
</evidence>
<feature type="transmembrane region" description="Helical" evidence="5">
    <location>
        <begin position="31"/>
        <end position="48"/>
    </location>
</feature>
<evidence type="ECO:0000256" key="2">
    <source>
        <dbReference type="ARBA" id="ARBA00022692"/>
    </source>
</evidence>
<evidence type="ECO:0000313" key="8">
    <source>
        <dbReference type="EMBL" id="QFZ82657.1"/>
    </source>
</evidence>
<feature type="transmembrane region" description="Helical" evidence="5">
    <location>
        <begin position="207"/>
        <end position="223"/>
    </location>
</feature>
<dbReference type="PANTHER" id="PTHR37422">
    <property type="entry name" value="TEICHURONIC ACID BIOSYNTHESIS PROTEIN TUAE"/>
    <property type="match status" value="1"/>
</dbReference>
<feature type="transmembrane region" description="Helical" evidence="5">
    <location>
        <begin position="81"/>
        <end position="101"/>
    </location>
</feature>
<evidence type="ECO:0000259" key="6">
    <source>
        <dbReference type="Pfam" id="PF04932"/>
    </source>
</evidence>
<dbReference type="InterPro" id="IPR007016">
    <property type="entry name" value="O-antigen_ligase-rel_domated"/>
</dbReference>
<feature type="transmembrane region" description="Helical" evidence="5">
    <location>
        <begin position="113"/>
        <end position="136"/>
    </location>
</feature>
<dbReference type="GO" id="GO:0016020">
    <property type="term" value="C:membrane"/>
    <property type="evidence" value="ECO:0007669"/>
    <property type="project" value="UniProtKB-SubCell"/>
</dbReference>
<dbReference type="AlphaFoldDB" id="A0A5Q0M1E8"/>
<feature type="transmembrane region" description="Helical" evidence="5">
    <location>
        <begin position="162"/>
        <end position="179"/>
    </location>
</feature>
<name>A0A5Q0M1E8_VARPD</name>
<sequence length="564" mass="62739">MRMMAFLGGMLALSLLNPEHFMPWPAFGNDFLAGIGFFPLGGYVIWKCTGVPKIALPIFFLSLTPLLQMATGRILFLGDGWIAWVYISAAFISVVSAANFLRESKLQNPMLEVQPLILALIAASILLVGISLIQWLDFDFLSEFIAKPQAKGRYGANLAQPNQLAIVLLLGVASTLFLFENRMLNACSATLLAAFLILGLAMTQSRMTFIALFFLWVLFWSLRQRASLRTSGTSILFLSGFFGLMMFAWPLVNEILLLGGAPSLIGRLSKDSRFDIWKSMIDAASQLPWTGYGWGQIPLAQQATALEHPATYAFFDSTHNLGLDIAVSAGLPVAVIFSLWVMLWFKKQIANCRDPLSWSVLLAVGFAFCHAMVEYPLTYAYILLPICFFMGALSRIDVIKFEVNGENLPSFRWGIAGVSVLTLVGFVVVSNEYIRFENDWRHTRMKISGISSAEEGWEAYRPIFLTQLRDYSEFARTVPERGMTEEKILWMSEVAKRFGQPSVLTRYAIAAALNGKPEAAAHSLALLCKTQAPRVCVKVLENWRTISSDPTYPELKLVALPELG</sequence>
<feature type="transmembrane region" description="Helical" evidence="5">
    <location>
        <begin position="235"/>
        <end position="252"/>
    </location>
</feature>
<gene>
    <name evidence="8" type="ORF">GFK26_07740</name>
</gene>
<evidence type="ECO:0000313" key="9">
    <source>
        <dbReference type="Proteomes" id="UP000326780"/>
    </source>
</evidence>
<dbReference type="InterPro" id="IPR021797">
    <property type="entry name" value="Wzy_C_2"/>
</dbReference>
<proteinExistence type="predicted"/>
<dbReference type="PANTHER" id="PTHR37422:SF21">
    <property type="entry name" value="EXOQ-LIKE PROTEIN"/>
    <property type="match status" value="1"/>
</dbReference>
<reference evidence="8 9" key="1">
    <citation type="submission" date="2019-10" db="EMBL/GenBank/DDBJ databases">
        <title>Complete genome sequence of Variovorax paradoxus 5C-2.</title>
        <authorList>
            <person name="Gogoleva N.E."/>
            <person name="Balkin A.S."/>
        </authorList>
    </citation>
    <scope>NUCLEOTIDE SEQUENCE [LARGE SCALE GENOMIC DNA]</scope>
    <source>
        <strain evidence="8 9">5C-2</strain>
    </source>
</reference>
<keyword evidence="4 5" id="KW-0472">Membrane</keyword>
<feature type="domain" description="O-antigen ligase-related" evidence="6">
    <location>
        <begin position="192"/>
        <end position="337"/>
    </location>
</feature>
<accession>A0A5Q0M1E8</accession>
<dbReference type="EMBL" id="CP045644">
    <property type="protein sequence ID" value="QFZ82657.1"/>
    <property type="molecule type" value="Genomic_DNA"/>
</dbReference>
<keyword evidence="3 5" id="KW-1133">Transmembrane helix</keyword>
<feature type="transmembrane region" description="Helical" evidence="5">
    <location>
        <begin position="184"/>
        <end position="201"/>
    </location>
</feature>
<feature type="transmembrane region" description="Helical" evidence="5">
    <location>
        <begin position="379"/>
        <end position="398"/>
    </location>
</feature>
<evidence type="ECO:0000256" key="5">
    <source>
        <dbReference type="SAM" id="Phobius"/>
    </source>
</evidence>
<keyword evidence="2 5" id="KW-0812">Transmembrane</keyword>
<feature type="transmembrane region" description="Helical" evidence="5">
    <location>
        <begin position="55"/>
        <end position="75"/>
    </location>
</feature>